<dbReference type="SUPFAM" id="SSF47060">
    <property type="entry name" value="S15/NS1 RNA-binding domain"/>
    <property type="match status" value="1"/>
</dbReference>
<accession>A0A8K0AIL5</accession>
<protein>
    <recommendedName>
        <fullName evidence="5">30S ribosomal protein S15</fullName>
    </recommendedName>
</protein>
<dbReference type="InterPro" id="IPR005290">
    <property type="entry name" value="Ribosomal_uS15_bac-type"/>
</dbReference>
<dbReference type="InterPro" id="IPR000589">
    <property type="entry name" value="Ribosomal_uS15"/>
</dbReference>
<proteinExistence type="inferred from homology"/>
<dbReference type="GO" id="GO:0005840">
    <property type="term" value="C:ribosome"/>
    <property type="evidence" value="ECO:0007669"/>
    <property type="project" value="UniProtKB-KW"/>
</dbReference>
<dbReference type="Pfam" id="PF00312">
    <property type="entry name" value="Ribosomal_S15"/>
    <property type="match status" value="1"/>
</dbReference>
<keyword evidence="2 4" id="KW-0689">Ribosomal protein</keyword>
<dbReference type="Proteomes" id="UP000799049">
    <property type="component" value="Unassembled WGS sequence"/>
</dbReference>
<dbReference type="GO" id="GO:0003735">
    <property type="term" value="F:structural constituent of ribosome"/>
    <property type="evidence" value="ECO:0007669"/>
    <property type="project" value="InterPro"/>
</dbReference>
<gene>
    <name evidence="6" type="ORF">ANDGO_03225</name>
</gene>
<dbReference type="PANTHER" id="PTHR23321:SF26">
    <property type="entry name" value="SMALL RIBOSOMAL SUBUNIT PROTEIN US15M"/>
    <property type="match status" value="1"/>
</dbReference>
<keyword evidence="7" id="KW-1185">Reference proteome</keyword>
<dbReference type="GO" id="GO:0006412">
    <property type="term" value="P:translation"/>
    <property type="evidence" value="ECO:0007669"/>
    <property type="project" value="InterPro"/>
</dbReference>
<dbReference type="GO" id="GO:0005737">
    <property type="term" value="C:cytoplasm"/>
    <property type="evidence" value="ECO:0007669"/>
    <property type="project" value="UniProtKB-ARBA"/>
</dbReference>
<dbReference type="PROSITE" id="PS00362">
    <property type="entry name" value="RIBOSOMAL_S15"/>
    <property type="match status" value="1"/>
</dbReference>
<evidence type="ECO:0000256" key="1">
    <source>
        <dbReference type="ARBA" id="ARBA00008434"/>
    </source>
</evidence>
<dbReference type="SMART" id="SM01387">
    <property type="entry name" value="Ribosomal_S15"/>
    <property type="match status" value="1"/>
</dbReference>
<dbReference type="CDD" id="cd00353">
    <property type="entry name" value="Ribosomal_S15p_S13e"/>
    <property type="match status" value="1"/>
</dbReference>
<dbReference type="OrthoDB" id="364880at2759"/>
<evidence type="ECO:0000256" key="5">
    <source>
        <dbReference type="RuleBase" id="RU003920"/>
    </source>
</evidence>
<dbReference type="GO" id="GO:1990904">
    <property type="term" value="C:ribonucleoprotein complex"/>
    <property type="evidence" value="ECO:0007669"/>
    <property type="project" value="UniProtKB-KW"/>
</dbReference>
<sequence length="127" mass="13782">MSFVTAFRRLLSTSVAPAGSSSSSLVQLALAPSMLPRRERTHIAVRAAIAANARSSEFDTGCPEAQVAGLTLRISSITTHLGEHKKDVAAAHGLQQLVQKRRGLLTYLRRIDEARYRAICEKLGLRG</sequence>
<dbReference type="EMBL" id="VRVR01000002">
    <property type="protein sequence ID" value="KAF0853116.1"/>
    <property type="molecule type" value="Genomic_DNA"/>
</dbReference>
<evidence type="ECO:0000256" key="4">
    <source>
        <dbReference type="RuleBase" id="RU003919"/>
    </source>
</evidence>
<organism evidence="6 7">
    <name type="scientific">Andalucia godoyi</name>
    <name type="common">Flagellate</name>
    <dbReference type="NCBI Taxonomy" id="505711"/>
    <lineage>
        <taxon>Eukaryota</taxon>
        <taxon>Discoba</taxon>
        <taxon>Jakobida</taxon>
        <taxon>Andalucina</taxon>
        <taxon>Andaluciidae</taxon>
        <taxon>Andalucia</taxon>
    </lineage>
</organism>
<dbReference type="PANTHER" id="PTHR23321">
    <property type="entry name" value="RIBOSOMAL PROTEIN S15, BACTERIAL AND ORGANELLAR"/>
    <property type="match status" value="1"/>
</dbReference>
<comment type="caution">
    <text evidence="6">The sequence shown here is derived from an EMBL/GenBank/DDBJ whole genome shotgun (WGS) entry which is preliminary data.</text>
</comment>
<name>A0A8K0AIL5_ANDGO</name>
<dbReference type="AlphaFoldDB" id="A0A8K0AIL5"/>
<comment type="similarity">
    <text evidence="1 4">Belongs to the universal ribosomal protein uS15 family.</text>
</comment>
<reference evidence="6" key="1">
    <citation type="submission" date="2019-09" db="EMBL/GenBank/DDBJ databases">
        <title>The Mitochondrial Proteome of the Jakobid, Andalucia godoyi, a Protist With the Most Gene-Rich and Bacteria-Like Mitochondrial Genome.</title>
        <authorList>
            <person name="Gray M.W."/>
            <person name="Burger G."/>
            <person name="Derelle R."/>
            <person name="Klimes V."/>
            <person name="Leger M."/>
            <person name="Sarrasin M."/>
            <person name="Vlcek C."/>
            <person name="Roger A.J."/>
            <person name="Elias M."/>
            <person name="Lang B.F."/>
        </authorList>
    </citation>
    <scope>NUCLEOTIDE SEQUENCE</scope>
    <source>
        <strain evidence="6">And28</strain>
    </source>
</reference>
<dbReference type="HAMAP" id="MF_01343_B">
    <property type="entry name" value="Ribosomal_uS15_B"/>
    <property type="match status" value="1"/>
</dbReference>
<evidence type="ECO:0000256" key="3">
    <source>
        <dbReference type="ARBA" id="ARBA00023274"/>
    </source>
</evidence>
<evidence type="ECO:0000313" key="7">
    <source>
        <dbReference type="Proteomes" id="UP000799049"/>
    </source>
</evidence>
<dbReference type="Gene3D" id="1.10.287.10">
    <property type="entry name" value="S15/NS1, RNA-binding"/>
    <property type="match status" value="1"/>
</dbReference>
<evidence type="ECO:0000313" key="6">
    <source>
        <dbReference type="EMBL" id="KAF0853116.1"/>
    </source>
</evidence>
<dbReference type="InterPro" id="IPR009068">
    <property type="entry name" value="uS15_NS1_RNA-bd_sf"/>
</dbReference>
<dbReference type="NCBIfam" id="TIGR00952">
    <property type="entry name" value="S15_bact"/>
    <property type="match status" value="1"/>
</dbReference>
<keyword evidence="3 4" id="KW-0687">Ribonucleoprotein</keyword>
<evidence type="ECO:0000256" key="2">
    <source>
        <dbReference type="ARBA" id="ARBA00022980"/>
    </source>
</evidence>